<dbReference type="EMBL" id="JAHYCA010000002">
    <property type="protein sequence ID" value="MBW6391000.1"/>
    <property type="molecule type" value="Genomic_DNA"/>
</dbReference>
<organism evidence="1 2">
    <name type="scientific">Billgrantia antri</name>
    <dbReference type="NCBI Taxonomy" id="2846777"/>
    <lineage>
        <taxon>Bacteria</taxon>
        <taxon>Pseudomonadati</taxon>
        <taxon>Pseudomonadota</taxon>
        <taxon>Gammaproteobacteria</taxon>
        <taxon>Oceanospirillales</taxon>
        <taxon>Halomonadaceae</taxon>
        <taxon>Billgrantia</taxon>
    </lineage>
</organism>
<evidence type="ECO:0000313" key="2">
    <source>
        <dbReference type="Proteomes" id="UP000769617"/>
    </source>
</evidence>
<proteinExistence type="predicted"/>
<accession>A0ABS6ZLR4</accession>
<sequence length="188" mass="22027">MISEEHPIYFICDIFRGMDAQLFFSRYNYVRDSLLDDREVFPVASSMIGRGWLNDEINKLKENQELAFHSMFIRKGRKYHVPMVDFSIKEWEKDYVTSRMLRLIGKRVVTNMAVYESGRSFHGYSKSILSPGEWLEFMGRLLLVNPSGGEEIIDSRWVGHRIIGGYSSLRLSNNTQQYVKLPSRIKFP</sequence>
<dbReference type="Pfam" id="PF24387">
    <property type="entry name" value="AEP-like"/>
    <property type="match status" value="1"/>
</dbReference>
<dbReference type="Proteomes" id="UP000769617">
    <property type="component" value="Unassembled WGS sequence"/>
</dbReference>
<keyword evidence="2" id="KW-1185">Reference proteome</keyword>
<protein>
    <submittedName>
        <fullName evidence="1">Uncharacterized protein</fullName>
    </submittedName>
</protein>
<evidence type="ECO:0000313" key="1">
    <source>
        <dbReference type="EMBL" id="MBW6391000.1"/>
    </source>
</evidence>
<comment type="caution">
    <text evidence="1">The sequence shown here is derived from an EMBL/GenBank/DDBJ whole genome shotgun (WGS) entry which is preliminary data.</text>
</comment>
<dbReference type="InterPro" id="IPR056250">
    <property type="entry name" value="AEP-like"/>
</dbReference>
<dbReference type="RefSeq" id="WP_219791271.1">
    <property type="nucleotide sequence ID" value="NZ_JAHYCA010000002.1"/>
</dbReference>
<reference evidence="1 2" key="1">
    <citation type="submission" date="2021-07" db="EMBL/GenBank/DDBJ databases">
        <authorList>
            <person name="So Y."/>
        </authorList>
    </citation>
    <scope>NUCLEOTIDE SEQUENCE [LARGE SCALE GENOMIC DNA]</scope>
    <source>
        <strain evidence="1 2">Y3S6</strain>
    </source>
</reference>
<name>A0ABS6ZLR4_9GAMM</name>
<gene>
    <name evidence="1" type="ORF">KPL81_07495</name>
</gene>